<dbReference type="GO" id="GO:0005730">
    <property type="term" value="C:nucleolus"/>
    <property type="evidence" value="ECO:0007669"/>
    <property type="project" value="TreeGrafter"/>
</dbReference>
<dbReference type="PANTHER" id="PTHR23149">
    <property type="entry name" value="G PATCH DOMAIN CONTAINING PROTEIN"/>
    <property type="match status" value="1"/>
</dbReference>
<feature type="region of interest" description="Disordered" evidence="2">
    <location>
        <begin position="167"/>
        <end position="202"/>
    </location>
</feature>
<feature type="domain" description="G-patch" evidence="3">
    <location>
        <begin position="1"/>
        <end position="46"/>
    </location>
</feature>
<dbReference type="Pfam" id="PF01585">
    <property type="entry name" value="G-patch"/>
    <property type="match status" value="1"/>
</dbReference>
<accession>A0A1B6E7I9</accession>
<sequence length="339" mass="38682">MEFARNLLLKYGWEEGKGLGKNESGIAKALKPKLKFNNDGLGYDASEQFTNHWWEKAYNNAANNINVQNEKNGEVNIQTLNESLVKVTTKKNYISEYDRKELEYGSFKKVGVLKDRLFVEEPGHIKEDVEPVVFKHLTDEELFLACGGRTAHKAARHGHKLSGKLARISEQDNSFSHTKKDNLKSASKNEKNKEVRHKNSNRLNDESVTTCISSVDLVPQCRVDELVENNSVQIKKKKKKKMKPDQNNFIDVAEMSDIRKDNLASNESILETVSQEIVGKSTDKVKKKQKNSKLNLEIFESSSVIQDVNNKKIVNCSEKNVDKIKKKKNKHKNEEMCES</sequence>
<dbReference type="SMART" id="SM00443">
    <property type="entry name" value="G_patch"/>
    <property type="match status" value="1"/>
</dbReference>
<evidence type="ECO:0000313" key="4">
    <source>
        <dbReference type="EMBL" id="JAS33875.1"/>
    </source>
</evidence>
<protein>
    <recommendedName>
        <fullName evidence="1">G patch domain-containing protein 4</fullName>
    </recommendedName>
</protein>
<evidence type="ECO:0000256" key="1">
    <source>
        <dbReference type="ARBA" id="ARBA00040365"/>
    </source>
</evidence>
<evidence type="ECO:0000256" key="2">
    <source>
        <dbReference type="SAM" id="MobiDB-lite"/>
    </source>
</evidence>
<proteinExistence type="predicted"/>
<dbReference type="EMBL" id="GEDC01003423">
    <property type="protein sequence ID" value="JAS33875.1"/>
    <property type="molecule type" value="Transcribed_RNA"/>
</dbReference>
<organism evidence="4">
    <name type="scientific">Clastoptera arizonana</name>
    <name type="common">Arizona spittle bug</name>
    <dbReference type="NCBI Taxonomy" id="38151"/>
    <lineage>
        <taxon>Eukaryota</taxon>
        <taxon>Metazoa</taxon>
        <taxon>Ecdysozoa</taxon>
        <taxon>Arthropoda</taxon>
        <taxon>Hexapoda</taxon>
        <taxon>Insecta</taxon>
        <taxon>Pterygota</taxon>
        <taxon>Neoptera</taxon>
        <taxon>Paraneoptera</taxon>
        <taxon>Hemiptera</taxon>
        <taxon>Auchenorrhyncha</taxon>
        <taxon>Cercopoidea</taxon>
        <taxon>Clastopteridae</taxon>
        <taxon>Clastoptera</taxon>
    </lineage>
</organism>
<dbReference type="PROSITE" id="PS50174">
    <property type="entry name" value="G_PATCH"/>
    <property type="match status" value="1"/>
</dbReference>
<reference evidence="4" key="1">
    <citation type="submission" date="2015-12" db="EMBL/GenBank/DDBJ databases">
        <title>De novo transcriptome assembly of four potential Pierce s Disease insect vectors from Arizona vineyards.</title>
        <authorList>
            <person name="Tassone E.E."/>
        </authorList>
    </citation>
    <scope>NUCLEOTIDE SEQUENCE</scope>
</reference>
<feature type="compositionally biased region" description="Basic and acidic residues" evidence="2">
    <location>
        <begin position="178"/>
        <end position="193"/>
    </location>
</feature>
<evidence type="ECO:0000259" key="3">
    <source>
        <dbReference type="PROSITE" id="PS50174"/>
    </source>
</evidence>
<dbReference type="AlphaFoldDB" id="A0A1B6E7I9"/>
<feature type="non-terminal residue" evidence="4">
    <location>
        <position position="339"/>
    </location>
</feature>
<gene>
    <name evidence="4" type="ORF">g.14360</name>
</gene>
<dbReference type="InterPro" id="IPR000467">
    <property type="entry name" value="G_patch_dom"/>
</dbReference>
<name>A0A1B6E7I9_9HEMI</name>
<dbReference type="GO" id="GO:0003676">
    <property type="term" value="F:nucleic acid binding"/>
    <property type="evidence" value="ECO:0007669"/>
    <property type="project" value="InterPro"/>
</dbReference>
<dbReference type="InterPro" id="IPR050656">
    <property type="entry name" value="PINX1"/>
</dbReference>
<dbReference type="PANTHER" id="PTHR23149:SF9">
    <property type="entry name" value="G PATCH DOMAIN-CONTAINING PROTEIN 4"/>
    <property type="match status" value="1"/>
</dbReference>